<organism evidence="2 3">
    <name type="scientific">Riccia fluitans</name>
    <dbReference type="NCBI Taxonomy" id="41844"/>
    <lineage>
        <taxon>Eukaryota</taxon>
        <taxon>Viridiplantae</taxon>
        <taxon>Streptophyta</taxon>
        <taxon>Embryophyta</taxon>
        <taxon>Marchantiophyta</taxon>
        <taxon>Marchantiopsida</taxon>
        <taxon>Marchantiidae</taxon>
        <taxon>Marchantiales</taxon>
        <taxon>Ricciaceae</taxon>
        <taxon>Riccia</taxon>
    </lineage>
</organism>
<evidence type="ECO:0000313" key="2">
    <source>
        <dbReference type="EMBL" id="KAL2641356.1"/>
    </source>
</evidence>
<feature type="region of interest" description="Disordered" evidence="1">
    <location>
        <begin position="1"/>
        <end position="28"/>
    </location>
</feature>
<evidence type="ECO:0000256" key="1">
    <source>
        <dbReference type="SAM" id="MobiDB-lite"/>
    </source>
</evidence>
<reference evidence="2 3" key="1">
    <citation type="submission" date="2024-09" db="EMBL/GenBank/DDBJ databases">
        <title>Chromosome-scale assembly of Riccia fluitans.</title>
        <authorList>
            <person name="Paukszto L."/>
            <person name="Sawicki J."/>
            <person name="Karawczyk K."/>
            <person name="Piernik-Szablinska J."/>
            <person name="Szczecinska M."/>
            <person name="Mazdziarz M."/>
        </authorList>
    </citation>
    <scope>NUCLEOTIDE SEQUENCE [LARGE SCALE GENOMIC DNA]</scope>
    <source>
        <strain evidence="2">Rf_01</strain>
        <tissue evidence="2">Aerial parts of the thallus</tissue>
    </source>
</reference>
<feature type="compositionally biased region" description="Basic and acidic residues" evidence="1">
    <location>
        <begin position="1"/>
        <end position="19"/>
    </location>
</feature>
<dbReference type="AlphaFoldDB" id="A0ABD1Z156"/>
<evidence type="ECO:0000313" key="3">
    <source>
        <dbReference type="Proteomes" id="UP001605036"/>
    </source>
</evidence>
<keyword evidence="3" id="KW-1185">Reference proteome</keyword>
<gene>
    <name evidence="2" type="ORF">R1flu_008943</name>
</gene>
<protein>
    <submittedName>
        <fullName evidence="2">Uncharacterized protein</fullName>
    </submittedName>
</protein>
<comment type="caution">
    <text evidence="2">The sequence shown here is derived from an EMBL/GenBank/DDBJ whole genome shotgun (WGS) entry which is preliminary data.</text>
</comment>
<proteinExistence type="predicted"/>
<dbReference type="EMBL" id="JBHFFA010000002">
    <property type="protein sequence ID" value="KAL2641356.1"/>
    <property type="molecule type" value="Genomic_DNA"/>
</dbReference>
<dbReference type="Proteomes" id="UP001605036">
    <property type="component" value="Unassembled WGS sequence"/>
</dbReference>
<name>A0ABD1Z156_9MARC</name>
<accession>A0ABD1Z156</accession>
<sequence length="92" mass="10644">MKLHLQLHDAKDRSAHDAVSEAQDNVEDFERAVDEEEDIDEMEEEDTPDPFWLDLISRAGTFDVGASQEKMTQKYLVSGRYFVSLNPLENRK</sequence>